<dbReference type="Pfam" id="PF22578">
    <property type="entry name" value="GGR_cat"/>
    <property type="match status" value="1"/>
</dbReference>
<dbReference type="InterPro" id="IPR011777">
    <property type="entry name" value="Geranylgeranyl_Rdtase_fam"/>
</dbReference>
<evidence type="ECO:0000256" key="5">
    <source>
        <dbReference type="ARBA" id="ARBA00023098"/>
    </source>
</evidence>
<keyword evidence="4" id="KW-0560">Oxidoreductase</keyword>
<keyword evidence="5" id="KW-0443">Lipid metabolism</keyword>
<feature type="domain" description="Digeranylgeranylglycerophospholipid reductase catalytic" evidence="9">
    <location>
        <begin position="166"/>
        <end position="243"/>
    </location>
</feature>
<dbReference type="GO" id="GO:0008654">
    <property type="term" value="P:phospholipid biosynthetic process"/>
    <property type="evidence" value="ECO:0007669"/>
    <property type="project" value="UniProtKB-KW"/>
</dbReference>
<keyword evidence="1" id="KW-0444">Lipid biosynthesis</keyword>
<dbReference type="Pfam" id="PF07992">
    <property type="entry name" value="Pyr_redox_2"/>
    <property type="match status" value="1"/>
</dbReference>
<sequence>MMNEYDVVVVGGGPAGVSAAKAAAMNNVSVLLLEKHPTIMANKPCGEACSKETLVTAGVKPSPRIVMHEAYALVYSPSMIEVKIPQIGYNINKSFFIQEIAAQAAEYGADIHVREEVTGVVRENSKLLVKTNRDTYKAKVVIGADGYNSTVARSLGVTERPEPIPTVQYIMANCRLKNSDAVRFYLGNKIAPGGYAWIFPRTEKLAEVGIGVRGAVAKDYLDAFVKLFSDELGNAKIIDYRGAPVPIGGAVSESVFDGAMLIGDAAGHVIPLTGAGIHSSVSAGLAAGKVAANAVQEGDTSKRRLSEFYKLYEPWLNRIKKSLRAMRAVEKLTDEELDTLAKIFQADDILDLANGMDIGRVAKKLLSHPVLAVKLARQLL</sequence>
<dbReference type="InterPro" id="IPR050407">
    <property type="entry name" value="Geranylgeranyl_reductase"/>
</dbReference>
<gene>
    <name evidence="11" type="ORF">ENT82_06715</name>
    <name evidence="10" type="ORF">ENU43_00745</name>
</gene>
<name>A0A7C4E1Z9_CALS0</name>
<keyword evidence="6" id="KW-0594">Phospholipid biosynthesis</keyword>
<dbReference type="NCBIfam" id="TIGR02032">
    <property type="entry name" value="GG-red-SF"/>
    <property type="match status" value="1"/>
</dbReference>
<evidence type="ECO:0000313" key="11">
    <source>
        <dbReference type="EMBL" id="HGN90798.1"/>
    </source>
</evidence>
<protein>
    <submittedName>
        <fullName evidence="11">NAD(P)/FAD-dependent oxidoreductase</fullName>
    </submittedName>
</protein>
<dbReference type="PANTHER" id="PTHR42685">
    <property type="entry name" value="GERANYLGERANYL DIPHOSPHATE REDUCTASE"/>
    <property type="match status" value="1"/>
</dbReference>
<evidence type="ECO:0000259" key="9">
    <source>
        <dbReference type="Pfam" id="PF22578"/>
    </source>
</evidence>
<dbReference type="Gene3D" id="3.50.50.60">
    <property type="entry name" value="FAD/NAD(P)-binding domain"/>
    <property type="match status" value="1"/>
</dbReference>
<dbReference type="GO" id="GO:0016628">
    <property type="term" value="F:oxidoreductase activity, acting on the CH-CH group of donors, NAD or NADP as acceptor"/>
    <property type="evidence" value="ECO:0007669"/>
    <property type="project" value="InterPro"/>
</dbReference>
<keyword evidence="7" id="KW-1208">Phospholipid metabolism</keyword>
<feature type="domain" description="FAD/NAD(P)-binding" evidence="8">
    <location>
        <begin position="5"/>
        <end position="151"/>
    </location>
</feature>
<comment type="caution">
    <text evidence="11">The sequence shown here is derived from an EMBL/GenBank/DDBJ whole genome shotgun (WGS) entry which is preliminary data.</text>
</comment>
<reference evidence="11" key="1">
    <citation type="journal article" date="2020" name="mSystems">
        <title>Genome- and Community-Level Interaction Insights into Carbon Utilization and Element Cycling Functions of Hydrothermarchaeota in Hydrothermal Sediment.</title>
        <authorList>
            <person name="Zhou Z."/>
            <person name="Liu Y."/>
            <person name="Xu W."/>
            <person name="Pan J."/>
            <person name="Luo Z.H."/>
            <person name="Li M."/>
        </authorList>
    </citation>
    <scope>NUCLEOTIDE SEQUENCE [LARGE SCALE GENOMIC DNA]</scope>
    <source>
        <strain evidence="11">SpSt-613</strain>
        <strain evidence="10">SpSt-669</strain>
    </source>
</reference>
<dbReference type="EMBL" id="DTCM01000010">
    <property type="protein sequence ID" value="HGL40187.1"/>
    <property type="molecule type" value="Genomic_DNA"/>
</dbReference>
<dbReference type="InterPro" id="IPR023753">
    <property type="entry name" value="FAD/NAD-binding_dom"/>
</dbReference>
<dbReference type="InterPro" id="IPR054715">
    <property type="entry name" value="GGR_cat"/>
</dbReference>
<dbReference type="AlphaFoldDB" id="A0A7C4E1Z9"/>
<dbReference type="PANTHER" id="PTHR42685:SF18">
    <property type="entry name" value="DIGERANYLGERANYLGLYCEROPHOSPHOLIPID REDUCTASE"/>
    <property type="match status" value="1"/>
</dbReference>
<organism evidence="11">
    <name type="scientific">Caldiarchaeum subterraneum</name>
    <dbReference type="NCBI Taxonomy" id="311458"/>
    <lineage>
        <taxon>Archaea</taxon>
        <taxon>Nitrososphaerota</taxon>
        <taxon>Candidatus Caldarchaeales</taxon>
        <taxon>Candidatus Caldarchaeaceae</taxon>
        <taxon>Candidatus Caldarchaeum</taxon>
    </lineage>
</organism>
<evidence type="ECO:0000313" key="10">
    <source>
        <dbReference type="EMBL" id="HGL40187.1"/>
    </source>
</evidence>
<evidence type="ECO:0000256" key="6">
    <source>
        <dbReference type="ARBA" id="ARBA00023209"/>
    </source>
</evidence>
<evidence type="ECO:0000256" key="1">
    <source>
        <dbReference type="ARBA" id="ARBA00022516"/>
    </source>
</evidence>
<dbReference type="PRINTS" id="PR00420">
    <property type="entry name" value="RNGMNOXGNASE"/>
</dbReference>
<keyword evidence="2" id="KW-0285">Flavoprotein</keyword>
<dbReference type="EMBL" id="DTAD01000073">
    <property type="protein sequence ID" value="HGN90798.1"/>
    <property type="molecule type" value="Genomic_DNA"/>
</dbReference>
<dbReference type="InterPro" id="IPR036188">
    <property type="entry name" value="FAD/NAD-bd_sf"/>
</dbReference>
<proteinExistence type="predicted"/>
<dbReference type="SUPFAM" id="SSF51905">
    <property type="entry name" value="FAD/NAD(P)-binding domain"/>
    <property type="match status" value="1"/>
</dbReference>
<evidence type="ECO:0000256" key="4">
    <source>
        <dbReference type="ARBA" id="ARBA00023002"/>
    </source>
</evidence>
<accession>A0A7C4E1Z9</accession>
<evidence type="ECO:0000256" key="2">
    <source>
        <dbReference type="ARBA" id="ARBA00022630"/>
    </source>
</evidence>
<evidence type="ECO:0000256" key="3">
    <source>
        <dbReference type="ARBA" id="ARBA00022827"/>
    </source>
</evidence>
<evidence type="ECO:0000256" key="7">
    <source>
        <dbReference type="ARBA" id="ARBA00023264"/>
    </source>
</evidence>
<evidence type="ECO:0000259" key="8">
    <source>
        <dbReference type="Pfam" id="PF07992"/>
    </source>
</evidence>
<keyword evidence="3" id="KW-0274">FAD</keyword>